<sequence length="498" mass="56507">MEYRHLELASHLFDSCIFDEALSVLETGLLRTPVELPTSKETAILMTLAAYPLSHLGGETVKTMTYNSVHRGTRDCQKTPGARATALLRRLLEFSKGSGPAQERMKLVLRSSLIDHIEEEGEQSNTTSTQAKETRTSTLEHKGWDDVAQVPVDRSKHEGMDSNLLRDMVPHNENLKKLSDHLRPLLSYTRTSLWLSLWTVYGYYLACSGSPSAPHLSAWATVRPLLHVIQDIVEADPFILLSFYDSHGSMSEICNRILPGKGRPITPLFIGDVDFGPNFDPETIDHLREVAFVESMVIREKWVEILRSNVEFFGAEPKAEWYLLDRFTTFTATHHQVIPQVYPCVYLPDYYTVFIFHKYIKRCTQRAGHVVNAGQFLERVSKGEEKELYDDAMDLLEVALSDSPDRGLLEGGASKIYSPVLYAFYGHAQLWVKLALQIGSDTFSPKDVLEYLRKGRTTRFQVLSSYNEKNEKAPVLCKQEEDVLTAIVKAKLILNKYL</sequence>
<dbReference type="EMBL" id="CP017557">
    <property type="protein sequence ID" value="AOW05787.1"/>
    <property type="molecule type" value="Genomic_DNA"/>
</dbReference>
<name>A0A1D8NJI3_YARLL</name>
<organism evidence="2 4">
    <name type="scientific">Yarrowia lipolytica</name>
    <name type="common">Candida lipolytica</name>
    <dbReference type="NCBI Taxonomy" id="4952"/>
    <lineage>
        <taxon>Eukaryota</taxon>
        <taxon>Fungi</taxon>
        <taxon>Dikarya</taxon>
        <taxon>Ascomycota</taxon>
        <taxon>Saccharomycotina</taxon>
        <taxon>Dipodascomycetes</taxon>
        <taxon>Dipodascales</taxon>
        <taxon>Dipodascales incertae sedis</taxon>
        <taxon>Yarrowia</taxon>
    </lineage>
</organism>
<dbReference type="AlphaFoldDB" id="A0A1D8NJI3"/>
<protein>
    <submittedName>
        <fullName evidence="2">Uncharacterized protein</fullName>
    </submittedName>
</protein>
<evidence type="ECO:0000313" key="5">
    <source>
        <dbReference type="Proteomes" id="UP000256601"/>
    </source>
</evidence>
<evidence type="ECO:0000256" key="1">
    <source>
        <dbReference type="SAM" id="MobiDB-lite"/>
    </source>
</evidence>
<gene>
    <name evidence="3" type="ORF">B0I71DRAFT_132393</name>
    <name evidence="2" type="ORF">YALI1_E26320g</name>
</gene>
<proteinExistence type="predicted"/>
<dbReference type="VEuPathDB" id="FungiDB:YALI1_E26320g"/>
<feature type="region of interest" description="Disordered" evidence="1">
    <location>
        <begin position="118"/>
        <end position="138"/>
    </location>
</feature>
<evidence type="ECO:0000313" key="4">
    <source>
        <dbReference type="Proteomes" id="UP000182444"/>
    </source>
</evidence>
<dbReference type="GeneID" id="2912979"/>
<reference evidence="2 4" key="1">
    <citation type="journal article" date="2016" name="PLoS ONE">
        <title>Sequence Assembly of Yarrowia lipolytica Strain W29/CLIB89 Shows Transposable Element Diversity.</title>
        <authorList>
            <person name="Magnan C."/>
            <person name="Yu J."/>
            <person name="Chang I."/>
            <person name="Jahn E."/>
            <person name="Kanomata Y."/>
            <person name="Wu J."/>
            <person name="Zeller M."/>
            <person name="Oakes M."/>
            <person name="Baldi P."/>
            <person name="Sandmeyer S."/>
        </authorList>
    </citation>
    <scope>NUCLEOTIDE SEQUENCE [LARGE SCALE GENOMIC DNA]</scope>
    <source>
        <strain evidence="2">CLIB89</strain>
        <strain evidence="4">CLIB89(W29)</strain>
    </source>
</reference>
<evidence type="ECO:0000313" key="2">
    <source>
        <dbReference type="EMBL" id="AOW05787.1"/>
    </source>
</evidence>
<dbReference type="Proteomes" id="UP000256601">
    <property type="component" value="Unassembled WGS sequence"/>
</dbReference>
<dbReference type="EMBL" id="KZ857337">
    <property type="protein sequence ID" value="RDW25508.1"/>
    <property type="molecule type" value="Genomic_DNA"/>
</dbReference>
<reference evidence="3 5" key="2">
    <citation type="submission" date="2018-07" db="EMBL/GenBank/DDBJ databases">
        <title>Draft Genome Assemblies for Five Robust Yarrowia lipolytica Strains Exhibiting High Lipid Production and Pentose Sugar Utilization and Sugar Alcohol Secretion from Undetoxified Lignocellulosic Biomass Hydrolysates.</title>
        <authorList>
            <consortium name="DOE Joint Genome Institute"/>
            <person name="Walker C."/>
            <person name="Ryu S."/>
            <person name="Na H."/>
            <person name="Zane M."/>
            <person name="LaButti K."/>
            <person name="Lipzen A."/>
            <person name="Haridas S."/>
            <person name="Barry K."/>
            <person name="Grigoriev I.V."/>
            <person name="Quarterman J."/>
            <person name="Slininger P."/>
            <person name="Dien B."/>
            <person name="Trinh C.T."/>
        </authorList>
    </citation>
    <scope>NUCLEOTIDE SEQUENCE [LARGE SCALE GENOMIC DNA]</scope>
    <source>
        <strain evidence="3 5">YB392</strain>
    </source>
</reference>
<dbReference type="KEGG" id="yli:2912979"/>
<dbReference type="VEuPathDB" id="FungiDB:YALI0_E22330g"/>
<dbReference type="Proteomes" id="UP000182444">
    <property type="component" value="Chromosome 1E"/>
</dbReference>
<accession>A0A1D8NJI3</accession>
<evidence type="ECO:0000313" key="3">
    <source>
        <dbReference type="EMBL" id="RDW25508.1"/>
    </source>
</evidence>